<organism evidence="1 2">
    <name type="scientific">Melipona quadrifasciata</name>
    <dbReference type="NCBI Taxonomy" id="166423"/>
    <lineage>
        <taxon>Eukaryota</taxon>
        <taxon>Metazoa</taxon>
        <taxon>Ecdysozoa</taxon>
        <taxon>Arthropoda</taxon>
        <taxon>Hexapoda</taxon>
        <taxon>Insecta</taxon>
        <taxon>Pterygota</taxon>
        <taxon>Neoptera</taxon>
        <taxon>Endopterygota</taxon>
        <taxon>Hymenoptera</taxon>
        <taxon>Apocrita</taxon>
        <taxon>Aculeata</taxon>
        <taxon>Apoidea</taxon>
        <taxon>Anthophila</taxon>
        <taxon>Apidae</taxon>
        <taxon>Melipona</taxon>
    </lineage>
</organism>
<accession>A0A0N0BI22</accession>
<sequence>MCVCVFARAKFSQTVWQTNLADFRKGFVGLITSSDNVDYLIRECTRGKIIVTVKFEQCNI</sequence>
<keyword evidence="2" id="KW-1185">Reference proteome</keyword>
<proteinExistence type="predicted"/>
<evidence type="ECO:0000313" key="2">
    <source>
        <dbReference type="Proteomes" id="UP000053105"/>
    </source>
</evidence>
<dbReference type="Proteomes" id="UP000053105">
    <property type="component" value="Unassembled WGS sequence"/>
</dbReference>
<gene>
    <name evidence="1" type="ORF">WN51_11141</name>
</gene>
<name>A0A0N0BI22_9HYME</name>
<dbReference type="AlphaFoldDB" id="A0A0N0BI22"/>
<reference evidence="1 2" key="1">
    <citation type="submission" date="2015-07" db="EMBL/GenBank/DDBJ databases">
        <title>The genome of Melipona quadrifasciata.</title>
        <authorList>
            <person name="Pan H."/>
            <person name="Kapheim K."/>
        </authorList>
    </citation>
    <scope>NUCLEOTIDE SEQUENCE [LARGE SCALE GENOMIC DNA]</scope>
    <source>
        <strain evidence="1">0111107301</strain>
        <tissue evidence="1">Whole body</tissue>
    </source>
</reference>
<evidence type="ECO:0000313" key="1">
    <source>
        <dbReference type="EMBL" id="KOX76814.1"/>
    </source>
</evidence>
<protein>
    <submittedName>
        <fullName evidence="1">Uncharacterized protein</fullName>
    </submittedName>
</protein>
<dbReference type="EMBL" id="KQ435740">
    <property type="protein sequence ID" value="KOX76814.1"/>
    <property type="molecule type" value="Genomic_DNA"/>
</dbReference>